<name>A0A2M7X3A4_UNCKA</name>
<dbReference type="InterPro" id="IPR012340">
    <property type="entry name" value="NA-bd_OB-fold"/>
</dbReference>
<dbReference type="GO" id="GO:0022627">
    <property type="term" value="C:cytosolic small ribosomal subunit"/>
    <property type="evidence" value="ECO:0007669"/>
    <property type="project" value="TreeGrafter"/>
</dbReference>
<evidence type="ECO:0000313" key="8">
    <source>
        <dbReference type="Proteomes" id="UP000230683"/>
    </source>
</evidence>
<dbReference type="PANTHER" id="PTHR10744">
    <property type="entry name" value="40S RIBOSOMAL PROTEIN S11 FAMILY MEMBER"/>
    <property type="match status" value="1"/>
</dbReference>
<organism evidence="7 8">
    <name type="scientific">candidate division WWE3 bacterium CG_4_9_14_3_um_filter_34_6</name>
    <dbReference type="NCBI Taxonomy" id="1975079"/>
    <lineage>
        <taxon>Bacteria</taxon>
        <taxon>Katanobacteria</taxon>
    </lineage>
</organism>
<dbReference type="GO" id="GO:0019843">
    <property type="term" value="F:rRNA binding"/>
    <property type="evidence" value="ECO:0007669"/>
    <property type="project" value="UniProtKB-UniRule"/>
</dbReference>
<dbReference type="HAMAP" id="MF_01345_B">
    <property type="entry name" value="Ribosomal_uS17_B"/>
    <property type="match status" value="1"/>
</dbReference>
<dbReference type="Gene3D" id="2.40.50.140">
    <property type="entry name" value="Nucleic acid-binding proteins"/>
    <property type="match status" value="1"/>
</dbReference>
<evidence type="ECO:0000256" key="5">
    <source>
        <dbReference type="ARBA" id="ARBA00023274"/>
    </source>
</evidence>
<comment type="caution">
    <text evidence="7">The sequence shown here is derived from an EMBL/GenBank/DDBJ whole genome shotgun (WGS) entry which is preliminary data.</text>
</comment>
<comment type="similarity">
    <text evidence="1 6">Belongs to the universal ribosomal protein uS17 family.</text>
</comment>
<dbReference type="GO" id="GO:0006412">
    <property type="term" value="P:translation"/>
    <property type="evidence" value="ECO:0007669"/>
    <property type="project" value="UniProtKB-UniRule"/>
</dbReference>
<evidence type="ECO:0000313" key="7">
    <source>
        <dbReference type="EMBL" id="PJA40627.1"/>
    </source>
</evidence>
<keyword evidence="5 6" id="KW-0687">Ribonucleoprotein</keyword>
<dbReference type="GO" id="GO:0003735">
    <property type="term" value="F:structural constituent of ribosome"/>
    <property type="evidence" value="ECO:0007669"/>
    <property type="project" value="InterPro"/>
</dbReference>
<evidence type="ECO:0000256" key="3">
    <source>
        <dbReference type="ARBA" id="ARBA00022884"/>
    </source>
</evidence>
<evidence type="ECO:0000256" key="2">
    <source>
        <dbReference type="ARBA" id="ARBA00022730"/>
    </source>
</evidence>
<dbReference type="PANTHER" id="PTHR10744:SF1">
    <property type="entry name" value="SMALL RIBOSOMAL SUBUNIT PROTEIN US17M"/>
    <property type="match status" value="1"/>
</dbReference>
<protein>
    <recommendedName>
        <fullName evidence="6">Small ribosomal subunit protein uS17</fullName>
    </recommendedName>
</protein>
<evidence type="ECO:0000256" key="4">
    <source>
        <dbReference type="ARBA" id="ARBA00022980"/>
    </source>
</evidence>
<dbReference type="NCBIfam" id="NF004123">
    <property type="entry name" value="PRK05610.1"/>
    <property type="match status" value="1"/>
</dbReference>
<reference evidence="8" key="1">
    <citation type="submission" date="2017-09" db="EMBL/GenBank/DDBJ databases">
        <title>Depth-based differentiation of microbial function through sediment-hosted aquifers and enrichment of novel symbionts in the deep terrestrial subsurface.</title>
        <authorList>
            <person name="Probst A.J."/>
            <person name="Ladd B."/>
            <person name="Jarett J.K."/>
            <person name="Geller-Mcgrath D.E."/>
            <person name="Sieber C.M.K."/>
            <person name="Emerson J.B."/>
            <person name="Anantharaman K."/>
            <person name="Thomas B.C."/>
            <person name="Malmstrom R."/>
            <person name="Stieglmeier M."/>
            <person name="Klingl A."/>
            <person name="Woyke T."/>
            <person name="Ryan C.M."/>
            <person name="Banfield J.F."/>
        </authorList>
    </citation>
    <scope>NUCLEOTIDE SEQUENCE [LARGE SCALE GENOMIC DNA]</scope>
</reference>
<gene>
    <name evidence="6" type="primary">rpsQ</name>
    <name evidence="7" type="ORF">CO178_01870</name>
</gene>
<dbReference type="InterPro" id="IPR000266">
    <property type="entry name" value="Ribosomal_uS17"/>
</dbReference>
<sequence>MSKKIIKGVVVSTKMDKTITVKVEMAKKHPRYGKKYFVHSKFKVHCEDKSNIILGDTVEIIEVAPISKTKMWKLVETDSLKQKDDTNRK</sequence>
<dbReference type="CDD" id="cd00364">
    <property type="entry name" value="Ribosomal_uS17"/>
    <property type="match status" value="1"/>
</dbReference>
<dbReference type="Proteomes" id="UP000230683">
    <property type="component" value="Unassembled WGS sequence"/>
</dbReference>
<keyword evidence="2 6" id="KW-0699">rRNA-binding</keyword>
<dbReference type="InterPro" id="IPR019984">
    <property type="entry name" value="Ribosomal_uS17_bact/chlr"/>
</dbReference>
<accession>A0A2M7X3A4</accession>
<dbReference type="PRINTS" id="PR00973">
    <property type="entry name" value="RIBOSOMALS17"/>
</dbReference>
<evidence type="ECO:0000256" key="1">
    <source>
        <dbReference type="ARBA" id="ARBA00010254"/>
    </source>
</evidence>
<dbReference type="AlphaFoldDB" id="A0A2M7X3A4"/>
<dbReference type="SUPFAM" id="SSF50249">
    <property type="entry name" value="Nucleic acid-binding proteins"/>
    <property type="match status" value="1"/>
</dbReference>
<comment type="subunit">
    <text evidence="6">Part of the 30S ribosomal subunit.</text>
</comment>
<dbReference type="Pfam" id="PF00366">
    <property type="entry name" value="Ribosomal_S17"/>
    <property type="match status" value="1"/>
</dbReference>
<keyword evidence="4 6" id="KW-0689">Ribosomal protein</keyword>
<proteinExistence type="inferred from homology"/>
<evidence type="ECO:0000256" key="6">
    <source>
        <dbReference type="HAMAP-Rule" id="MF_01345"/>
    </source>
</evidence>
<comment type="function">
    <text evidence="6">One of the primary rRNA binding proteins, it binds specifically to the 5'-end of 16S ribosomal RNA.</text>
</comment>
<dbReference type="EMBL" id="PFWY01000084">
    <property type="protein sequence ID" value="PJA40627.1"/>
    <property type="molecule type" value="Genomic_DNA"/>
</dbReference>
<keyword evidence="3 6" id="KW-0694">RNA-binding</keyword>